<sequence length="268" mass="31292">MGEMLMGELSSIRIFPLTMFDFETEEIAKLEIANELESGNLFSNLYFNSYSIMDARSKNLFLFQYKGKIIGKATVRLEWGRTWGGEAVYYLEDILVFEDSITKSDILKIWKDFKKFNSVAQNVPEKYMDAINKLCEEKKKSHIPVLESNESFVINKAEGNRIEFYTTRYERVAKYREAAIKIHGTKCQICGFDFNKKYGYIGENYIEVHHKKPLFSLDEELIPNPETDMITICSNCHRMIHRKKNDIITPEKLKDAIREQKDQNLGDS</sequence>
<dbReference type="GO" id="GO:0008270">
    <property type="term" value="F:zinc ion binding"/>
    <property type="evidence" value="ECO:0007669"/>
    <property type="project" value="InterPro"/>
</dbReference>
<proteinExistence type="predicted"/>
<dbReference type="CDD" id="cd00085">
    <property type="entry name" value="HNHc"/>
    <property type="match status" value="1"/>
</dbReference>
<evidence type="ECO:0000313" key="3">
    <source>
        <dbReference type="Proteomes" id="UP000006238"/>
    </source>
</evidence>
<evidence type="ECO:0000259" key="1">
    <source>
        <dbReference type="SMART" id="SM00507"/>
    </source>
</evidence>
<dbReference type="AlphaFoldDB" id="D4S218"/>
<dbReference type="GO" id="GO:0003676">
    <property type="term" value="F:nucleic acid binding"/>
    <property type="evidence" value="ECO:0007669"/>
    <property type="project" value="InterPro"/>
</dbReference>
<keyword evidence="2" id="KW-0255">Endonuclease</keyword>
<organism evidence="2 3">
    <name type="scientific">Eshraghiella crossota DSM 2876</name>
    <dbReference type="NCBI Taxonomy" id="511680"/>
    <lineage>
        <taxon>Bacteria</taxon>
        <taxon>Bacillati</taxon>
        <taxon>Bacillota</taxon>
        <taxon>Clostridia</taxon>
        <taxon>Lachnospirales</taxon>
        <taxon>Lachnospiraceae</taxon>
        <taxon>Eshraghiella</taxon>
    </lineage>
</organism>
<evidence type="ECO:0000313" key="2">
    <source>
        <dbReference type="EMBL" id="EFF67720.1"/>
    </source>
</evidence>
<keyword evidence="2" id="KW-0378">Hydrolase</keyword>
<accession>D4S218</accession>
<gene>
    <name evidence="2" type="ORF">BUTYVIB_02140</name>
</gene>
<dbReference type="EMBL" id="ABWN01000036">
    <property type="protein sequence ID" value="EFF67720.1"/>
    <property type="molecule type" value="Genomic_DNA"/>
</dbReference>
<dbReference type="InterPro" id="IPR002711">
    <property type="entry name" value="HNH"/>
</dbReference>
<dbReference type="HOGENOM" id="CLU_1036992_0_0_9"/>
<feature type="domain" description="HNH nuclease" evidence="1">
    <location>
        <begin position="174"/>
        <end position="238"/>
    </location>
</feature>
<keyword evidence="2" id="KW-0540">Nuclease</keyword>
<protein>
    <submittedName>
        <fullName evidence="2">HNH endonuclease domain protein</fullName>
    </submittedName>
</protein>
<dbReference type="Pfam" id="PF01844">
    <property type="entry name" value="HNH"/>
    <property type="match status" value="1"/>
</dbReference>
<keyword evidence="3" id="KW-1185">Reference proteome</keyword>
<dbReference type="GO" id="GO:0004519">
    <property type="term" value="F:endonuclease activity"/>
    <property type="evidence" value="ECO:0007669"/>
    <property type="project" value="UniProtKB-KW"/>
</dbReference>
<dbReference type="InterPro" id="IPR003615">
    <property type="entry name" value="HNH_nuc"/>
</dbReference>
<name>D4S218_9FIRM</name>
<comment type="caution">
    <text evidence="2">The sequence shown here is derived from an EMBL/GenBank/DDBJ whole genome shotgun (WGS) entry which is preliminary data.</text>
</comment>
<dbReference type="eggNOG" id="COG3183">
    <property type="taxonomic scope" value="Bacteria"/>
</dbReference>
<reference evidence="2 3" key="1">
    <citation type="submission" date="2010-02" db="EMBL/GenBank/DDBJ databases">
        <authorList>
            <person name="Weinstock G."/>
            <person name="Sodergren E."/>
            <person name="Clifton S."/>
            <person name="Fulton L."/>
            <person name="Fulton B."/>
            <person name="Courtney L."/>
            <person name="Fronick C."/>
            <person name="Harrison M."/>
            <person name="Strong C."/>
            <person name="Farmer C."/>
            <person name="Delahaunty K."/>
            <person name="Markovic C."/>
            <person name="Hall O."/>
            <person name="Minx P."/>
            <person name="Tomlinson C."/>
            <person name="Mitreva M."/>
            <person name="Nelson J."/>
            <person name="Hou S."/>
            <person name="Wollam A."/>
            <person name="Pepin K.H."/>
            <person name="Johnson M."/>
            <person name="Bhonagiri V."/>
            <person name="Zhang X."/>
            <person name="Suruliraj S."/>
            <person name="Warren W."/>
            <person name="Chinwalla A."/>
            <person name="Mardis E.R."/>
            <person name="Wilson R.K."/>
        </authorList>
    </citation>
    <scope>NUCLEOTIDE SEQUENCE [LARGE SCALE GENOMIC DNA]</scope>
    <source>
        <strain evidence="2 3">DSM 2876</strain>
    </source>
</reference>
<dbReference type="SMART" id="SM00507">
    <property type="entry name" value="HNHc"/>
    <property type="match status" value="1"/>
</dbReference>
<dbReference type="Proteomes" id="UP000006238">
    <property type="component" value="Unassembled WGS sequence"/>
</dbReference>